<dbReference type="InterPro" id="IPR044856">
    <property type="entry name" value="Malate_synth_C_sf"/>
</dbReference>
<dbReference type="GO" id="GO:0004474">
    <property type="term" value="F:malate synthase activity"/>
    <property type="evidence" value="ECO:0007669"/>
    <property type="project" value="UniProtKB-EC"/>
</dbReference>
<comment type="similarity">
    <text evidence="1">Belongs to the malate synthase family.</text>
</comment>
<keyword evidence="9" id="KW-0012">Acyltransferase</keyword>
<dbReference type="EC" id="2.3.3.9" evidence="2"/>
<feature type="domain" description="Malate synthase C-terminal" evidence="8">
    <location>
        <begin position="100"/>
        <end position="217"/>
    </location>
</feature>
<dbReference type="Pfam" id="PF01274">
    <property type="entry name" value="MS_TIM-barrel"/>
    <property type="match status" value="1"/>
</dbReference>
<dbReference type="PANTHER" id="PTHR42902">
    <property type="entry name" value="MALATE SYNTHASE"/>
    <property type="match status" value="1"/>
</dbReference>
<dbReference type="Gene3D" id="1.20.1220.12">
    <property type="entry name" value="Malate synthase, domain III"/>
    <property type="match status" value="1"/>
</dbReference>
<evidence type="ECO:0000256" key="2">
    <source>
        <dbReference type="ARBA" id="ARBA00012636"/>
    </source>
</evidence>
<evidence type="ECO:0000259" key="8">
    <source>
        <dbReference type="Pfam" id="PF20659"/>
    </source>
</evidence>
<dbReference type="Pfam" id="PF20659">
    <property type="entry name" value="MS_C"/>
    <property type="match status" value="1"/>
</dbReference>
<sequence>MEICHKRGAHAIGGMSAFIPAKDEATNQQARAKVRADKENEAKLGYDGTWVAHPFLVDIAKEVFTAAFDEGQVNQKNKPVPQTGVRQEDLLDVRIPGSTITEMGVRTNINVGILYVESWLSGVGAAALYNLMEDAATAEISRAQLWQWIKLGAKMDDGRTITKELYMTLKEQEMEKVRQLLGPERSQGEALKQASQLMDKLVLGSTFIEFLTLPAYGLLEN</sequence>
<name>I5C8C6_9BACT</name>
<dbReference type="AlphaFoldDB" id="I5C8C6"/>
<evidence type="ECO:0000259" key="7">
    <source>
        <dbReference type="Pfam" id="PF01274"/>
    </source>
</evidence>
<keyword evidence="5 9" id="KW-0808">Transferase</keyword>
<evidence type="ECO:0000256" key="3">
    <source>
        <dbReference type="ARBA" id="ARBA00022435"/>
    </source>
</evidence>
<reference evidence="9 10" key="1">
    <citation type="submission" date="2012-05" db="EMBL/GenBank/DDBJ databases">
        <title>Genome sequence of Nitritalea halalkaliphila LW7.</title>
        <authorList>
            <person name="Jangir P.K."/>
            <person name="Singh A."/>
            <person name="Shivaji S."/>
            <person name="Sharma R."/>
        </authorList>
    </citation>
    <scope>NUCLEOTIDE SEQUENCE [LARGE SCALE GENOMIC DNA]</scope>
    <source>
        <strain evidence="9 10">LW7</strain>
    </source>
</reference>
<dbReference type="SUPFAM" id="SSF51645">
    <property type="entry name" value="Malate synthase G"/>
    <property type="match status" value="1"/>
</dbReference>
<keyword evidence="3" id="KW-0329">Glyoxylate bypass</keyword>
<dbReference type="GO" id="GO:0006097">
    <property type="term" value="P:glyoxylate cycle"/>
    <property type="evidence" value="ECO:0007669"/>
    <property type="project" value="UniProtKB-KW"/>
</dbReference>
<keyword evidence="4" id="KW-0816">Tricarboxylic acid cycle</keyword>
<evidence type="ECO:0000256" key="1">
    <source>
        <dbReference type="ARBA" id="ARBA00006394"/>
    </source>
</evidence>
<dbReference type="InterPro" id="IPR048355">
    <property type="entry name" value="MS_C"/>
</dbReference>
<dbReference type="GO" id="GO:0005737">
    <property type="term" value="C:cytoplasm"/>
    <property type="evidence" value="ECO:0007669"/>
    <property type="project" value="TreeGrafter"/>
</dbReference>
<dbReference type="InterPro" id="IPR011076">
    <property type="entry name" value="Malate_synth_sf"/>
</dbReference>
<proteinExistence type="inferred from homology"/>
<feature type="domain" description="Malate synthase TIM barrel" evidence="7">
    <location>
        <begin position="2"/>
        <end position="92"/>
    </location>
</feature>
<dbReference type="GO" id="GO:0006099">
    <property type="term" value="P:tricarboxylic acid cycle"/>
    <property type="evidence" value="ECO:0007669"/>
    <property type="project" value="UniProtKB-KW"/>
</dbReference>
<evidence type="ECO:0000256" key="6">
    <source>
        <dbReference type="ARBA" id="ARBA00047918"/>
    </source>
</evidence>
<evidence type="ECO:0000256" key="5">
    <source>
        <dbReference type="ARBA" id="ARBA00022679"/>
    </source>
</evidence>
<keyword evidence="10" id="KW-1185">Reference proteome</keyword>
<dbReference type="InterPro" id="IPR046363">
    <property type="entry name" value="MS_N_TIM-barrel_dom"/>
</dbReference>
<evidence type="ECO:0000313" key="9">
    <source>
        <dbReference type="EMBL" id="EIM78078.1"/>
    </source>
</evidence>
<organism evidence="9 10">
    <name type="scientific">Nitritalea halalkaliphila LW7</name>
    <dbReference type="NCBI Taxonomy" id="1189621"/>
    <lineage>
        <taxon>Bacteria</taxon>
        <taxon>Pseudomonadati</taxon>
        <taxon>Bacteroidota</taxon>
        <taxon>Cytophagia</taxon>
        <taxon>Cytophagales</taxon>
        <taxon>Cyclobacteriaceae</taxon>
        <taxon>Nitritalea</taxon>
    </lineage>
</organism>
<comment type="caution">
    <text evidence="9">The sequence shown here is derived from an EMBL/GenBank/DDBJ whole genome shotgun (WGS) entry which is preliminary data.</text>
</comment>
<comment type="catalytic activity">
    <reaction evidence="6">
        <text>glyoxylate + acetyl-CoA + H2O = (S)-malate + CoA + H(+)</text>
        <dbReference type="Rhea" id="RHEA:18181"/>
        <dbReference type="ChEBI" id="CHEBI:15377"/>
        <dbReference type="ChEBI" id="CHEBI:15378"/>
        <dbReference type="ChEBI" id="CHEBI:15589"/>
        <dbReference type="ChEBI" id="CHEBI:36655"/>
        <dbReference type="ChEBI" id="CHEBI:57287"/>
        <dbReference type="ChEBI" id="CHEBI:57288"/>
        <dbReference type="EC" id="2.3.3.9"/>
    </reaction>
</comment>
<accession>I5C8C6</accession>
<dbReference type="FunFam" id="1.20.1220.12:FF:000001">
    <property type="entry name" value="Malate synthase"/>
    <property type="match status" value="1"/>
</dbReference>
<dbReference type="EMBL" id="AJYA01000009">
    <property type="protein sequence ID" value="EIM78078.1"/>
    <property type="molecule type" value="Genomic_DNA"/>
</dbReference>
<dbReference type="InterPro" id="IPR006252">
    <property type="entry name" value="Malate_synthA"/>
</dbReference>
<dbReference type="InterPro" id="IPR001465">
    <property type="entry name" value="Malate_synthase_TIM"/>
</dbReference>
<evidence type="ECO:0000256" key="4">
    <source>
        <dbReference type="ARBA" id="ARBA00022532"/>
    </source>
</evidence>
<dbReference type="STRING" id="1189621.A3SI_04717"/>
<dbReference type="Gene3D" id="3.20.20.360">
    <property type="entry name" value="Malate synthase, domain 3"/>
    <property type="match status" value="1"/>
</dbReference>
<protein>
    <recommendedName>
        <fullName evidence="2">malate synthase</fullName>
        <ecNumber evidence="2">2.3.3.9</ecNumber>
    </recommendedName>
</protein>
<dbReference type="Proteomes" id="UP000005551">
    <property type="component" value="Unassembled WGS sequence"/>
</dbReference>
<evidence type="ECO:0000313" key="10">
    <source>
        <dbReference type="Proteomes" id="UP000005551"/>
    </source>
</evidence>
<dbReference type="PATRIC" id="fig|1189621.3.peg.977"/>
<dbReference type="PANTHER" id="PTHR42902:SF1">
    <property type="entry name" value="MALATE SYNTHASE 1-RELATED"/>
    <property type="match status" value="1"/>
</dbReference>
<gene>
    <name evidence="9" type="ORF">A3SI_04717</name>
</gene>